<organism evidence="1 2">
    <name type="scientific">Glaciimonas immobilis</name>
    <dbReference type="NCBI Taxonomy" id="728004"/>
    <lineage>
        <taxon>Bacteria</taxon>
        <taxon>Pseudomonadati</taxon>
        <taxon>Pseudomonadota</taxon>
        <taxon>Betaproteobacteria</taxon>
        <taxon>Burkholderiales</taxon>
        <taxon>Oxalobacteraceae</taxon>
        <taxon>Glaciimonas</taxon>
    </lineage>
</organism>
<comment type="caution">
    <text evidence="1">The sequence shown here is derived from an EMBL/GenBank/DDBJ whole genome shotgun (WGS) entry which is preliminary data.</text>
</comment>
<dbReference type="AlphaFoldDB" id="A0A840RPR1"/>
<keyword evidence="2" id="KW-1185">Reference proteome</keyword>
<name>A0A840RPR1_9BURK</name>
<accession>A0A840RPR1</accession>
<gene>
    <name evidence="1" type="ORF">HNR39_000768</name>
</gene>
<evidence type="ECO:0000313" key="2">
    <source>
        <dbReference type="Proteomes" id="UP000571084"/>
    </source>
</evidence>
<protein>
    <submittedName>
        <fullName evidence="1">Uncharacterized protein</fullName>
    </submittedName>
</protein>
<sequence length="60" mass="6916">MDMKKYDKALEIISQMTDAERMSLTLIVAAKMTKWLSVEISNVRFDQSRHEVQNLASPSE</sequence>
<dbReference type="EMBL" id="JACHHQ010000001">
    <property type="protein sequence ID" value="MBB5198958.1"/>
    <property type="molecule type" value="Genomic_DNA"/>
</dbReference>
<dbReference type="Proteomes" id="UP000571084">
    <property type="component" value="Unassembled WGS sequence"/>
</dbReference>
<proteinExistence type="predicted"/>
<dbReference type="RefSeq" id="WP_168053264.1">
    <property type="nucleotide sequence ID" value="NZ_JACHHQ010000001.1"/>
</dbReference>
<reference evidence="1 2" key="1">
    <citation type="submission" date="2020-08" db="EMBL/GenBank/DDBJ databases">
        <title>Genomic Encyclopedia of Type Strains, Phase IV (KMG-IV): sequencing the most valuable type-strain genomes for metagenomic binning, comparative biology and taxonomic classification.</title>
        <authorList>
            <person name="Goeker M."/>
        </authorList>
    </citation>
    <scope>NUCLEOTIDE SEQUENCE [LARGE SCALE GENOMIC DNA]</scope>
    <source>
        <strain evidence="1 2">DSM 23240</strain>
    </source>
</reference>
<evidence type="ECO:0000313" key="1">
    <source>
        <dbReference type="EMBL" id="MBB5198958.1"/>
    </source>
</evidence>